<dbReference type="InterPro" id="IPR000917">
    <property type="entry name" value="Sulfatase_N"/>
</dbReference>
<evidence type="ECO:0000256" key="2">
    <source>
        <dbReference type="ARBA" id="ARBA00008779"/>
    </source>
</evidence>
<evidence type="ECO:0000256" key="7">
    <source>
        <dbReference type="SAM" id="MobiDB-lite"/>
    </source>
</evidence>
<dbReference type="GO" id="GO:0046872">
    <property type="term" value="F:metal ion binding"/>
    <property type="evidence" value="ECO:0007669"/>
    <property type="project" value="UniProtKB-KW"/>
</dbReference>
<dbReference type="EC" id="3.1.6.1" evidence="10"/>
<evidence type="ECO:0000256" key="1">
    <source>
        <dbReference type="ARBA" id="ARBA00001913"/>
    </source>
</evidence>
<evidence type="ECO:0000256" key="4">
    <source>
        <dbReference type="ARBA" id="ARBA00022729"/>
    </source>
</evidence>
<dbReference type="PANTHER" id="PTHR42693">
    <property type="entry name" value="ARYLSULFATASE FAMILY MEMBER"/>
    <property type="match status" value="1"/>
</dbReference>
<evidence type="ECO:0000256" key="8">
    <source>
        <dbReference type="SAM" id="SignalP"/>
    </source>
</evidence>
<sequence precursor="true">MPLQSQIQSQKMIMQNIRFDFLLASLVALSALSTIASGQDAGEPATQPNVVLIMADDLGWKDLHCYGNEKLDTPNLDRLAKQGLLFTDAYSAAPVCTPTRAALMTGESPARLNITNHAGGHPENFQKPGTDLITPSWLRHLPLERVTLAEQLKAAGYATGFVGKWHLSNRSRFRPDSEPDHPTEPELRPEHQGFDINIGGCRFGGPPSYFSPYKLPNLEGKKDGEYLPDRCADECIDFIKSAKAAGDGPFFLCWWNYSVHYPFQAPADLIAKYEKRRGPGVENPTYAAMIEGMDTSIGKVIDAIDQQDLSGETLVIFTSDNGPFGEIAQPLRAEKGYLYEGGIRVPMIVRWPGHVSPATKTSTPVITMDIHATILDAANLKADPSNTPDGISLMPLLENESEWKRESIYFHYPNYAFHKQNRLGSAIRSGDYKLIKFYDDDSVELYDLENDISESRNLADEMPEKTKRLRLDLEGWLKSTDASEPQHAK</sequence>
<dbReference type="SUPFAM" id="SSF53649">
    <property type="entry name" value="Alkaline phosphatase-like"/>
    <property type="match status" value="1"/>
</dbReference>
<comment type="cofactor">
    <cofactor evidence="1">
        <name>Ca(2+)</name>
        <dbReference type="ChEBI" id="CHEBI:29108"/>
    </cofactor>
</comment>
<evidence type="ECO:0000256" key="5">
    <source>
        <dbReference type="ARBA" id="ARBA00022801"/>
    </source>
</evidence>
<dbReference type="Proteomes" id="UP000318053">
    <property type="component" value="Unassembled WGS sequence"/>
</dbReference>
<gene>
    <name evidence="10" type="primary">atsA_58</name>
    <name evidence="10" type="ORF">CA85_52250</name>
</gene>
<reference evidence="10 11" key="1">
    <citation type="submission" date="2019-02" db="EMBL/GenBank/DDBJ databases">
        <title>Deep-cultivation of Planctomycetes and their phenomic and genomic characterization uncovers novel biology.</title>
        <authorList>
            <person name="Wiegand S."/>
            <person name="Jogler M."/>
            <person name="Boedeker C."/>
            <person name="Pinto D."/>
            <person name="Vollmers J."/>
            <person name="Rivas-Marin E."/>
            <person name="Kohn T."/>
            <person name="Peeters S.H."/>
            <person name="Heuer A."/>
            <person name="Rast P."/>
            <person name="Oberbeckmann S."/>
            <person name="Bunk B."/>
            <person name="Jeske O."/>
            <person name="Meyerdierks A."/>
            <person name="Storesund J.E."/>
            <person name="Kallscheuer N."/>
            <person name="Luecker S."/>
            <person name="Lage O.M."/>
            <person name="Pohl T."/>
            <person name="Merkel B.J."/>
            <person name="Hornburger P."/>
            <person name="Mueller R.-W."/>
            <person name="Bruemmer F."/>
            <person name="Labrenz M."/>
            <person name="Spormann A.M."/>
            <person name="Op Den Camp H."/>
            <person name="Overmann J."/>
            <person name="Amann R."/>
            <person name="Jetten M.S.M."/>
            <person name="Mascher T."/>
            <person name="Medema M.H."/>
            <person name="Devos D.P."/>
            <person name="Kaster A.-K."/>
            <person name="Ovreas L."/>
            <person name="Rohde M."/>
            <person name="Galperin M.Y."/>
            <person name="Jogler C."/>
        </authorList>
    </citation>
    <scope>NUCLEOTIDE SEQUENCE [LARGE SCALE GENOMIC DNA]</scope>
    <source>
        <strain evidence="10 11">CA85</strain>
    </source>
</reference>
<evidence type="ECO:0000313" key="10">
    <source>
        <dbReference type="EMBL" id="TWT51665.1"/>
    </source>
</evidence>
<evidence type="ECO:0000256" key="3">
    <source>
        <dbReference type="ARBA" id="ARBA00022723"/>
    </source>
</evidence>
<feature type="region of interest" description="Disordered" evidence="7">
    <location>
        <begin position="172"/>
        <end position="191"/>
    </location>
</feature>
<evidence type="ECO:0000256" key="6">
    <source>
        <dbReference type="ARBA" id="ARBA00022837"/>
    </source>
</evidence>
<feature type="signal peptide" evidence="8">
    <location>
        <begin position="1"/>
        <end position="38"/>
    </location>
</feature>
<proteinExistence type="inferred from homology"/>
<keyword evidence="4 8" id="KW-0732">Signal</keyword>
<dbReference type="GO" id="GO:0004065">
    <property type="term" value="F:arylsulfatase activity"/>
    <property type="evidence" value="ECO:0007669"/>
    <property type="project" value="UniProtKB-EC"/>
</dbReference>
<organism evidence="10 11">
    <name type="scientific">Allorhodopirellula solitaria</name>
    <dbReference type="NCBI Taxonomy" id="2527987"/>
    <lineage>
        <taxon>Bacteria</taxon>
        <taxon>Pseudomonadati</taxon>
        <taxon>Planctomycetota</taxon>
        <taxon>Planctomycetia</taxon>
        <taxon>Pirellulales</taxon>
        <taxon>Pirellulaceae</taxon>
        <taxon>Allorhodopirellula</taxon>
    </lineage>
</organism>
<dbReference type="Gene3D" id="3.40.720.10">
    <property type="entry name" value="Alkaline Phosphatase, subunit A"/>
    <property type="match status" value="1"/>
</dbReference>
<comment type="similarity">
    <text evidence="2">Belongs to the sulfatase family.</text>
</comment>
<dbReference type="InterPro" id="IPR017850">
    <property type="entry name" value="Alkaline_phosphatase_core_sf"/>
</dbReference>
<dbReference type="Gene3D" id="3.30.1120.10">
    <property type="match status" value="1"/>
</dbReference>
<keyword evidence="6" id="KW-0106">Calcium</keyword>
<dbReference type="EMBL" id="SJPK01000044">
    <property type="protein sequence ID" value="TWT51665.1"/>
    <property type="molecule type" value="Genomic_DNA"/>
</dbReference>
<dbReference type="PANTHER" id="PTHR42693:SF42">
    <property type="entry name" value="ARYLSULFATASE G"/>
    <property type="match status" value="1"/>
</dbReference>
<accession>A0A5C5WNA4</accession>
<keyword evidence="11" id="KW-1185">Reference proteome</keyword>
<dbReference type="PROSITE" id="PS00149">
    <property type="entry name" value="SULFATASE_2"/>
    <property type="match status" value="1"/>
</dbReference>
<name>A0A5C5WNA4_9BACT</name>
<dbReference type="AlphaFoldDB" id="A0A5C5WNA4"/>
<feature type="domain" description="Sulfatase N-terminal" evidence="9">
    <location>
        <begin position="48"/>
        <end position="379"/>
    </location>
</feature>
<keyword evidence="5 10" id="KW-0378">Hydrolase</keyword>
<evidence type="ECO:0000259" key="9">
    <source>
        <dbReference type="Pfam" id="PF00884"/>
    </source>
</evidence>
<evidence type="ECO:0000313" key="11">
    <source>
        <dbReference type="Proteomes" id="UP000318053"/>
    </source>
</evidence>
<feature type="compositionally biased region" description="Basic and acidic residues" evidence="7">
    <location>
        <begin position="173"/>
        <end position="191"/>
    </location>
</feature>
<dbReference type="CDD" id="cd16144">
    <property type="entry name" value="ARS_like"/>
    <property type="match status" value="1"/>
</dbReference>
<dbReference type="PROSITE" id="PS00523">
    <property type="entry name" value="SULFATASE_1"/>
    <property type="match status" value="1"/>
</dbReference>
<protein>
    <submittedName>
        <fullName evidence="10">Arylsulfatase</fullName>
        <ecNumber evidence="10">3.1.6.1</ecNumber>
    </submittedName>
</protein>
<dbReference type="InterPro" id="IPR050738">
    <property type="entry name" value="Sulfatase"/>
</dbReference>
<comment type="caution">
    <text evidence="10">The sequence shown here is derived from an EMBL/GenBank/DDBJ whole genome shotgun (WGS) entry which is preliminary data.</text>
</comment>
<dbReference type="Pfam" id="PF00884">
    <property type="entry name" value="Sulfatase"/>
    <property type="match status" value="1"/>
</dbReference>
<feature type="chain" id="PRO_5023022578" evidence="8">
    <location>
        <begin position="39"/>
        <end position="489"/>
    </location>
</feature>
<keyword evidence="3" id="KW-0479">Metal-binding</keyword>
<dbReference type="InterPro" id="IPR024607">
    <property type="entry name" value="Sulfatase_CS"/>
</dbReference>